<proteinExistence type="predicted"/>
<dbReference type="Pfam" id="PF02498">
    <property type="entry name" value="Bro-N"/>
    <property type="match status" value="1"/>
</dbReference>
<dbReference type="RefSeq" id="WP_239407528.1">
    <property type="nucleotide sequence ID" value="NZ_CAHPRV010000069.1"/>
</dbReference>
<feature type="domain" description="Bro-N" evidence="2">
    <location>
        <begin position="23"/>
        <end position="137"/>
    </location>
</feature>
<dbReference type="EMBL" id="CAHPSF010000020">
    <property type="protein sequence ID" value="CAB5718922.1"/>
    <property type="molecule type" value="Genomic_DNA"/>
</dbReference>
<dbReference type="SMART" id="SM01040">
    <property type="entry name" value="Bro-N"/>
    <property type="match status" value="1"/>
</dbReference>
<evidence type="ECO:0000256" key="1">
    <source>
        <dbReference type="SAM" id="MobiDB-lite"/>
    </source>
</evidence>
<name>A0A9N8D3J0_PRORE</name>
<dbReference type="PANTHER" id="PTHR36180">
    <property type="entry name" value="DNA-BINDING PROTEIN-RELATED-RELATED"/>
    <property type="match status" value="1"/>
</dbReference>
<sequence>MKKKNSPNCGAGSSHPKKGKSDILNIKSEDISIIRFDGIQVRIIKINNEPWFIAKDVCCAMSITNPSKSLNALDLDEKNTITLSYGIQGNPNRQVISESGFYKLISRSRKATIKDSFAYRFTNWVFREVIPSIRKTGSYGVPFAELNDLTKRQEQYKTTSSEYGRNLQSCKETKTRLDSEEREMWRKYQPDLLNDEG</sequence>
<feature type="region of interest" description="Disordered" evidence="1">
    <location>
        <begin position="1"/>
        <end position="21"/>
    </location>
</feature>
<dbReference type="InterPro" id="IPR003497">
    <property type="entry name" value="BRO_N_domain"/>
</dbReference>
<feature type="compositionally biased region" description="Basic and acidic residues" evidence="1">
    <location>
        <begin position="171"/>
        <end position="182"/>
    </location>
</feature>
<feature type="region of interest" description="Disordered" evidence="1">
    <location>
        <begin position="160"/>
        <end position="182"/>
    </location>
</feature>
<dbReference type="PANTHER" id="PTHR36180:SF2">
    <property type="entry name" value="BRO FAMILY PROTEIN"/>
    <property type="match status" value="1"/>
</dbReference>
<dbReference type="AlphaFoldDB" id="A0A9N8D3J0"/>
<reference evidence="3" key="1">
    <citation type="submission" date="2020-05" db="EMBL/GenBank/DDBJ databases">
        <authorList>
            <person name="Delgado-Blas J."/>
        </authorList>
    </citation>
    <scope>NUCLEOTIDE SEQUENCE</scope>
    <source>
        <strain evidence="3">BB1453</strain>
    </source>
</reference>
<comment type="caution">
    <text evidence="3">The sequence shown here is derived from an EMBL/GenBank/DDBJ whole genome shotgun (WGS) entry which is preliminary data.</text>
</comment>
<dbReference type="PROSITE" id="PS51750">
    <property type="entry name" value="BRO_N"/>
    <property type="match status" value="1"/>
</dbReference>
<organism evidence="3 4">
    <name type="scientific">Providencia rettgeri</name>
    <dbReference type="NCBI Taxonomy" id="587"/>
    <lineage>
        <taxon>Bacteria</taxon>
        <taxon>Pseudomonadati</taxon>
        <taxon>Pseudomonadota</taxon>
        <taxon>Gammaproteobacteria</taxon>
        <taxon>Enterobacterales</taxon>
        <taxon>Morganellaceae</taxon>
        <taxon>Providencia</taxon>
    </lineage>
</organism>
<evidence type="ECO:0000259" key="2">
    <source>
        <dbReference type="PROSITE" id="PS51750"/>
    </source>
</evidence>
<feature type="compositionally biased region" description="Polar residues" evidence="1">
    <location>
        <begin position="160"/>
        <end position="170"/>
    </location>
</feature>
<evidence type="ECO:0000313" key="3">
    <source>
        <dbReference type="EMBL" id="CAB5718922.1"/>
    </source>
</evidence>
<protein>
    <submittedName>
        <fullName evidence="3">Uncharacterized phage-encoded protein</fullName>
    </submittedName>
</protein>
<dbReference type="Proteomes" id="UP000834611">
    <property type="component" value="Unassembled WGS sequence"/>
</dbReference>
<gene>
    <name evidence="3" type="ORF">GHA_04480</name>
</gene>
<evidence type="ECO:0000313" key="4">
    <source>
        <dbReference type="Proteomes" id="UP000834611"/>
    </source>
</evidence>
<accession>A0A9N8D3J0</accession>